<dbReference type="Proteomes" id="UP000675781">
    <property type="component" value="Unassembled WGS sequence"/>
</dbReference>
<sequence>MLEAEQETMAAAIERAALESAAAGDDQNARARLYELLMGARVLIATGPDGRTAASHALEPGTPLTPYAIVHKQVGKILPVFTRPSALRASLGGRASHYAVLEMKQLLSSLTAEDPDCKILINPRAAGTIALNAQEIAHLARSRTPTPAGGEVIAQTTVQIAPVAALPPEPLLGALRTALAGHQDIEAAWAYRMRQGGLPPETVIGIVLAPGATRETEQAAVQHVIARATAACEDAKPLVYLVVPDSMRRGLEAGSGIELYRR</sequence>
<dbReference type="InterPro" id="IPR027945">
    <property type="entry name" value="SseB_C"/>
</dbReference>
<keyword evidence="4" id="KW-1185">Reference proteome</keyword>
<evidence type="ECO:0000313" key="4">
    <source>
        <dbReference type="Proteomes" id="UP000675781"/>
    </source>
</evidence>
<dbReference type="RefSeq" id="WP_212530982.1">
    <property type="nucleotide sequence ID" value="NZ_JAGSOG010000146.1"/>
</dbReference>
<dbReference type="Pfam" id="PF14581">
    <property type="entry name" value="SseB_C"/>
    <property type="match status" value="1"/>
</dbReference>
<evidence type="ECO:0000313" key="3">
    <source>
        <dbReference type="EMBL" id="MBR7836504.1"/>
    </source>
</evidence>
<accession>A0A941IQQ2</accession>
<organism evidence="3 4">
    <name type="scientific">Actinospica durhamensis</name>
    <dbReference type="NCBI Taxonomy" id="1508375"/>
    <lineage>
        <taxon>Bacteria</taxon>
        <taxon>Bacillati</taxon>
        <taxon>Actinomycetota</taxon>
        <taxon>Actinomycetes</taxon>
        <taxon>Catenulisporales</taxon>
        <taxon>Actinospicaceae</taxon>
        <taxon>Actinospica</taxon>
    </lineage>
</organism>
<dbReference type="AlphaFoldDB" id="A0A941IQQ2"/>
<proteinExistence type="predicted"/>
<dbReference type="InterPro" id="IPR009839">
    <property type="entry name" value="SseB_N"/>
</dbReference>
<feature type="domain" description="SseB protein N-terminal" evidence="1">
    <location>
        <begin position="15"/>
        <end position="137"/>
    </location>
</feature>
<protein>
    <submittedName>
        <fullName evidence="3">SseB family protein</fullName>
    </submittedName>
</protein>
<comment type="caution">
    <text evidence="3">The sequence shown here is derived from an EMBL/GenBank/DDBJ whole genome shotgun (WGS) entry which is preliminary data.</text>
</comment>
<evidence type="ECO:0000259" key="1">
    <source>
        <dbReference type="Pfam" id="PF07179"/>
    </source>
</evidence>
<dbReference type="EMBL" id="JAGSOG010000146">
    <property type="protein sequence ID" value="MBR7836504.1"/>
    <property type="molecule type" value="Genomic_DNA"/>
</dbReference>
<feature type="domain" description="SseB protein C-terminal" evidence="2">
    <location>
        <begin position="155"/>
        <end position="238"/>
    </location>
</feature>
<gene>
    <name evidence="3" type="ORF">KDL01_24715</name>
</gene>
<evidence type="ECO:0000259" key="2">
    <source>
        <dbReference type="Pfam" id="PF14581"/>
    </source>
</evidence>
<dbReference type="Pfam" id="PF07179">
    <property type="entry name" value="SseB"/>
    <property type="match status" value="1"/>
</dbReference>
<reference evidence="3" key="1">
    <citation type="submission" date="2021-04" db="EMBL/GenBank/DDBJ databases">
        <title>Genome based classification of Actinospica acidithermotolerans sp. nov., an actinobacterium isolated from an Indonesian hot spring.</title>
        <authorList>
            <person name="Kusuma A.B."/>
            <person name="Putra K.E."/>
            <person name="Nafisah S."/>
            <person name="Loh J."/>
            <person name="Nouioui I."/>
            <person name="Goodfellow M."/>
        </authorList>
    </citation>
    <scope>NUCLEOTIDE SEQUENCE</scope>
    <source>
        <strain evidence="3">CSCA 57</strain>
    </source>
</reference>
<name>A0A941IQQ2_9ACTN</name>